<feature type="compositionally biased region" description="Low complexity" evidence="13">
    <location>
        <begin position="492"/>
        <end position="509"/>
    </location>
</feature>
<dbReference type="EC" id="2.7.7.19" evidence="5"/>
<feature type="compositionally biased region" description="Polar residues" evidence="13">
    <location>
        <begin position="710"/>
        <end position="720"/>
    </location>
</feature>
<feature type="domain" description="Poly(A) polymerase nucleotidyltransferase" evidence="16">
    <location>
        <begin position="9"/>
        <end position="204"/>
    </location>
</feature>
<feature type="compositionally biased region" description="Polar residues" evidence="13">
    <location>
        <begin position="566"/>
        <end position="593"/>
    </location>
</feature>
<comment type="cofactor">
    <cofactor evidence="2">
        <name>Mg(2+)</name>
        <dbReference type="ChEBI" id="CHEBI:18420"/>
    </cofactor>
</comment>
<evidence type="ECO:0000259" key="14">
    <source>
        <dbReference type="Pfam" id="PF04926"/>
    </source>
</evidence>
<dbReference type="PANTHER" id="PTHR10682:SF10">
    <property type="entry name" value="POLYNUCLEOTIDE ADENYLYLTRANSFERASE"/>
    <property type="match status" value="1"/>
</dbReference>
<comment type="subcellular location">
    <subcellularLocation>
        <location evidence="3">Nucleus</location>
    </subcellularLocation>
</comment>
<feature type="region of interest" description="Disordered" evidence="13">
    <location>
        <begin position="1"/>
        <end position="23"/>
    </location>
</feature>
<comment type="caution">
    <text evidence="17">The sequence shown here is derived from an EMBL/GenBank/DDBJ whole genome shotgun (WGS) entry which is preliminary data.</text>
</comment>
<organism evidence="17 18">
    <name type="scientific">Coccomyxa subellipsoidea</name>
    <dbReference type="NCBI Taxonomy" id="248742"/>
    <lineage>
        <taxon>Eukaryota</taxon>
        <taxon>Viridiplantae</taxon>
        <taxon>Chlorophyta</taxon>
        <taxon>core chlorophytes</taxon>
        <taxon>Trebouxiophyceae</taxon>
        <taxon>Trebouxiophyceae incertae sedis</taxon>
        <taxon>Coccomyxaceae</taxon>
        <taxon>Coccomyxa</taxon>
    </lineage>
</organism>
<reference evidence="17 18" key="1">
    <citation type="journal article" date="2024" name="Nat. Commun.">
        <title>Phylogenomics reveals the evolutionary origins of lichenization in chlorophyte algae.</title>
        <authorList>
            <person name="Puginier C."/>
            <person name="Libourel C."/>
            <person name="Otte J."/>
            <person name="Skaloud P."/>
            <person name="Haon M."/>
            <person name="Grisel S."/>
            <person name="Petersen M."/>
            <person name="Berrin J.G."/>
            <person name="Delaux P.M."/>
            <person name="Dal Grande F."/>
            <person name="Keller J."/>
        </authorList>
    </citation>
    <scope>NUCLEOTIDE SEQUENCE [LARGE SCALE GENOMIC DNA]</scope>
    <source>
        <strain evidence="17 18">SAG 216-7</strain>
    </source>
</reference>
<evidence type="ECO:0000256" key="8">
    <source>
        <dbReference type="ARBA" id="ARBA00022723"/>
    </source>
</evidence>
<dbReference type="CDD" id="cd05402">
    <property type="entry name" value="NT_PAP_TUTase"/>
    <property type="match status" value="1"/>
</dbReference>
<dbReference type="InterPro" id="IPR043519">
    <property type="entry name" value="NT_sf"/>
</dbReference>
<evidence type="ECO:0000256" key="12">
    <source>
        <dbReference type="ARBA" id="ARBA00023242"/>
    </source>
</evidence>
<evidence type="ECO:0000313" key="17">
    <source>
        <dbReference type="EMBL" id="KAK9909459.1"/>
    </source>
</evidence>
<dbReference type="Pfam" id="PF04928">
    <property type="entry name" value="PAP_central"/>
    <property type="match status" value="1"/>
</dbReference>
<dbReference type="Gene3D" id="3.30.460.10">
    <property type="entry name" value="Beta Polymerase, domain 2"/>
    <property type="match status" value="1"/>
</dbReference>
<evidence type="ECO:0000256" key="3">
    <source>
        <dbReference type="ARBA" id="ARBA00004123"/>
    </source>
</evidence>
<evidence type="ECO:0000256" key="2">
    <source>
        <dbReference type="ARBA" id="ARBA00001946"/>
    </source>
</evidence>
<evidence type="ECO:0000256" key="10">
    <source>
        <dbReference type="ARBA" id="ARBA00022840"/>
    </source>
</evidence>
<dbReference type="Proteomes" id="UP001491310">
    <property type="component" value="Unassembled WGS sequence"/>
</dbReference>
<feature type="compositionally biased region" description="Low complexity" evidence="13">
    <location>
        <begin position="519"/>
        <end position="534"/>
    </location>
</feature>
<sequence>MSSNSAAIEPFSRAPPTTKDIQQTKDLEECLREQGLYESNQEAVLREEVLGRLDRLVKEWVQRVSAWLGLGEYGEVEANAKIFTFGSYRLGVHGPGADIDTLCVGPSHVSRESHFFGSEEHCLQKMLSDLPDVTELQPVVDSFVPVIKMKFCGVSIDLLYAQLATAVVPESLDIGAISTLRNADDKSVRSLNGCRVTDTLLSQVGDIHTFRTALRLIKLWAERRGIYSNVVGYLGGVNWAIMVAHICQLYPCGVASVIVDRFFKVFAMWPWPMPVKLCEIEHDAMGLQVWDPRINYRDSVHLMPIITPAYPAANSSYNVSESTRAAMQEEFEHGGKLCTQILSEGTPTKWHKLLEPVPFFGNYRNYLQVEVVAATEEDFRAWDGWVHSRLRQLVMRVEPYVTVRPWPKAVAPPREDEPAGQPRRCFYFMGLKKKQLPAQPGGKASTVNLSGPVQEFKMQVMAYQSWKEGMDVRIMHQMQKALPSFVLDSAPKAKPADSAAAPKRSAEAPLSEEGRSPLRARTAAETSAPAASASGMDVDGHQTHPLKLGNGSSKENGSSAPAAMQQAVQNGGNAVGSSTRSVDPGGSSPSTSGRAEDTSRGLTSPARSTPELAIGEINAQAQAVSAEEAAQPPVSSDAVAAAAEAQMAQHAGDVGEWLGVDSGAAPALQESDEQIRERAYNKRMQELEQRHEAAVAPRRGAGVKIRLNKSAGNSNGSSRG</sequence>
<dbReference type="Pfam" id="PF04926">
    <property type="entry name" value="PAP_RNA-bind"/>
    <property type="match status" value="1"/>
</dbReference>
<evidence type="ECO:0000256" key="13">
    <source>
        <dbReference type="SAM" id="MobiDB-lite"/>
    </source>
</evidence>
<evidence type="ECO:0000313" key="18">
    <source>
        <dbReference type="Proteomes" id="UP001491310"/>
    </source>
</evidence>
<evidence type="ECO:0000256" key="9">
    <source>
        <dbReference type="ARBA" id="ARBA00022741"/>
    </source>
</evidence>
<dbReference type="SUPFAM" id="SSF55003">
    <property type="entry name" value="PAP/Archaeal CCA-adding enzyme, C-terminal domain"/>
    <property type="match status" value="1"/>
</dbReference>
<keyword evidence="9" id="KW-0547">Nucleotide-binding</keyword>
<dbReference type="InterPro" id="IPR011068">
    <property type="entry name" value="NuclTrfase_I-like_C"/>
</dbReference>
<proteinExistence type="inferred from homology"/>
<name>A0ABR2YQY4_9CHLO</name>
<feature type="compositionally biased region" description="Polar residues" evidence="13">
    <location>
        <begin position="550"/>
        <end position="559"/>
    </location>
</feature>
<dbReference type="SUPFAM" id="SSF81631">
    <property type="entry name" value="PAP/OAS1 substrate-binding domain"/>
    <property type="match status" value="1"/>
</dbReference>
<evidence type="ECO:0000256" key="7">
    <source>
        <dbReference type="ARBA" id="ARBA00022679"/>
    </source>
</evidence>
<evidence type="ECO:0000256" key="6">
    <source>
        <dbReference type="ARBA" id="ARBA00022664"/>
    </source>
</evidence>
<dbReference type="InterPro" id="IPR007012">
    <property type="entry name" value="PolA_pol_cen_dom"/>
</dbReference>
<keyword evidence="10" id="KW-0067">ATP-binding</keyword>
<protein>
    <recommendedName>
        <fullName evidence="5">polynucleotide adenylyltransferase</fullName>
        <ecNumber evidence="5">2.7.7.19</ecNumber>
    </recommendedName>
</protein>
<accession>A0ABR2YQY4</accession>
<evidence type="ECO:0000259" key="16">
    <source>
        <dbReference type="Pfam" id="PF20750"/>
    </source>
</evidence>
<keyword evidence="18" id="KW-1185">Reference proteome</keyword>
<keyword evidence="6" id="KW-0507">mRNA processing</keyword>
<dbReference type="SUPFAM" id="SSF81301">
    <property type="entry name" value="Nucleotidyltransferase"/>
    <property type="match status" value="1"/>
</dbReference>
<keyword evidence="12" id="KW-0539">Nucleus</keyword>
<dbReference type="PANTHER" id="PTHR10682">
    <property type="entry name" value="POLY A POLYMERASE"/>
    <property type="match status" value="1"/>
</dbReference>
<comment type="similarity">
    <text evidence="4">Belongs to the poly(A) polymerase family.</text>
</comment>
<keyword evidence="8" id="KW-0479">Metal-binding</keyword>
<keyword evidence="11" id="KW-0460">Magnesium</keyword>
<comment type="cofactor">
    <cofactor evidence="1">
        <name>Mn(2+)</name>
        <dbReference type="ChEBI" id="CHEBI:29035"/>
    </cofactor>
</comment>
<evidence type="ECO:0000256" key="11">
    <source>
        <dbReference type="ARBA" id="ARBA00022842"/>
    </source>
</evidence>
<dbReference type="Gene3D" id="1.10.1410.10">
    <property type="match status" value="1"/>
</dbReference>
<dbReference type="InterPro" id="IPR048840">
    <property type="entry name" value="PolA_pol_NTPase"/>
</dbReference>
<dbReference type="Pfam" id="PF20750">
    <property type="entry name" value="PAP_NTPase"/>
    <property type="match status" value="1"/>
</dbReference>
<feature type="domain" description="Poly(A) polymerase RNA-binding" evidence="14">
    <location>
        <begin position="359"/>
        <end position="400"/>
    </location>
</feature>
<feature type="region of interest" description="Disordered" evidence="13">
    <location>
        <begin position="690"/>
        <end position="720"/>
    </location>
</feature>
<feature type="region of interest" description="Disordered" evidence="13">
    <location>
        <begin position="492"/>
        <end position="609"/>
    </location>
</feature>
<keyword evidence="7" id="KW-0808">Transferase</keyword>
<dbReference type="InterPro" id="IPR007010">
    <property type="entry name" value="PolA_pol_RNA-bd_dom"/>
</dbReference>
<dbReference type="EMBL" id="JALJOT010000006">
    <property type="protein sequence ID" value="KAK9909459.1"/>
    <property type="molecule type" value="Genomic_DNA"/>
</dbReference>
<evidence type="ECO:0000259" key="15">
    <source>
        <dbReference type="Pfam" id="PF04928"/>
    </source>
</evidence>
<evidence type="ECO:0000256" key="4">
    <source>
        <dbReference type="ARBA" id="ARBA00010912"/>
    </source>
</evidence>
<evidence type="ECO:0000256" key="5">
    <source>
        <dbReference type="ARBA" id="ARBA00012388"/>
    </source>
</evidence>
<gene>
    <name evidence="17" type="ORF">WJX75_002586</name>
</gene>
<dbReference type="Gene3D" id="3.30.70.590">
    <property type="entry name" value="Poly(A) polymerase predicted RNA binding domain"/>
    <property type="match status" value="1"/>
</dbReference>
<evidence type="ECO:0000256" key="1">
    <source>
        <dbReference type="ARBA" id="ARBA00001936"/>
    </source>
</evidence>
<feature type="domain" description="Poly(A) polymerase central" evidence="15">
    <location>
        <begin position="209"/>
        <end position="355"/>
    </location>
</feature>